<feature type="region of interest" description="Disordered" evidence="3">
    <location>
        <begin position="1100"/>
        <end position="1180"/>
    </location>
</feature>
<feature type="region of interest" description="Disordered" evidence="3">
    <location>
        <begin position="432"/>
        <end position="533"/>
    </location>
</feature>
<organism evidence="4 5">
    <name type="scientific">Lachnellula subtilissima</name>
    <dbReference type="NCBI Taxonomy" id="602034"/>
    <lineage>
        <taxon>Eukaryota</taxon>
        <taxon>Fungi</taxon>
        <taxon>Dikarya</taxon>
        <taxon>Ascomycota</taxon>
        <taxon>Pezizomycotina</taxon>
        <taxon>Leotiomycetes</taxon>
        <taxon>Helotiales</taxon>
        <taxon>Lachnaceae</taxon>
        <taxon>Lachnellula</taxon>
    </lineage>
</organism>
<feature type="compositionally biased region" description="Polar residues" evidence="3">
    <location>
        <begin position="582"/>
        <end position="604"/>
    </location>
</feature>
<dbReference type="GO" id="GO:0035591">
    <property type="term" value="F:signaling adaptor activity"/>
    <property type="evidence" value="ECO:0007669"/>
    <property type="project" value="TreeGrafter"/>
</dbReference>
<feature type="compositionally biased region" description="Low complexity" evidence="3">
    <location>
        <begin position="97"/>
        <end position="109"/>
    </location>
</feature>
<feature type="region of interest" description="Disordered" evidence="3">
    <location>
        <begin position="869"/>
        <end position="926"/>
    </location>
</feature>
<feature type="compositionally biased region" description="Acidic residues" evidence="3">
    <location>
        <begin position="1354"/>
        <end position="1363"/>
    </location>
</feature>
<dbReference type="OrthoDB" id="7451790at2759"/>
<evidence type="ECO:0000313" key="4">
    <source>
        <dbReference type="EMBL" id="TVY41285.1"/>
    </source>
</evidence>
<dbReference type="Gene3D" id="3.80.10.10">
    <property type="entry name" value="Ribonuclease Inhibitor"/>
    <property type="match status" value="2"/>
</dbReference>
<feature type="compositionally biased region" description="Basic and acidic residues" evidence="3">
    <location>
        <begin position="694"/>
        <end position="715"/>
    </location>
</feature>
<keyword evidence="5" id="KW-1185">Reference proteome</keyword>
<dbReference type="PANTHER" id="PTHR47566">
    <property type="match status" value="1"/>
</dbReference>
<comment type="caution">
    <text evidence="4">The sequence shown here is derived from an EMBL/GenBank/DDBJ whole genome shotgun (WGS) entry which is preliminary data.</text>
</comment>
<feature type="region of interest" description="Disordered" evidence="3">
    <location>
        <begin position="91"/>
        <end position="208"/>
    </location>
</feature>
<evidence type="ECO:0000256" key="2">
    <source>
        <dbReference type="ARBA" id="ARBA00022737"/>
    </source>
</evidence>
<feature type="region of interest" description="Disordered" evidence="3">
    <location>
        <begin position="1000"/>
        <end position="1064"/>
    </location>
</feature>
<dbReference type="InterPro" id="IPR001611">
    <property type="entry name" value="Leu-rich_rpt"/>
</dbReference>
<feature type="compositionally biased region" description="Polar residues" evidence="3">
    <location>
        <begin position="566"/>
        <end position="575"/>
    </location>
</feature>
<dbReference type="GO" id="GO:1902412">
    <property type="term" value="P:regulation of mitotic cytokinesis"/>
    <property type="evidence" value="ECO:0007669"/>
    <property type="project" value="TreeGrafter"/>
</dbReference>
<keyword evidence="1" id="KW-0433">Leucine-rich repeat</keyword>
<feature type="region of interest" description="Disordered" evidence="3">
    <location>
        <begin position="694"/>
        <end position="733"/>
    </location>
</feature>
<proteinExistence type="predicted"/>
<feature type="region of interest" description="Disordered" evidence="3">
    <location>
        <begin position="559"/>
        <end position="650"/>
    </location>
</feature>
<keyword evidence="2" id="KW-0677">Repeat</keyword>
<dbReference type="PROSITE" id="PS51450">
    <property type="entry name" value="LRR"/>
    <property type="match status" value="4"/>
</dbReference>
<dbReference type="SMART" id="SM00365">
    <property type="entry name" value="LRR_SD22"/>
    <property type="match status" value="5"/>
</dbReference>
<feature type="region of interest" description="Disordered" evidence="3">
    <location>
        <begin position="1311"/>
        <end position="1365"/>
    </location>
</feature>
<feature type="compositionally biased region" description="Polar residues" evidence="3">
    <location>
        <begin position="1145"/>
        <end position="1180"/>
    </location>
</feature>
<feature type="compositionally biased region" description="Acidic residues" evidence="3">
    <location>
        <begin position="896"/>
        <end position="906"/>
    </location>
</feature>
<feature type="compositionally biased region" description="Low complexity" evidence="3">
    <location>
        <begin position="1036"/>
        <end position="1053"/>
    </location>
</feature>
<protein>
    <submittedName>
        <fullName evidence="4">Septation initiation network scaffold protein</fullName>
    </submittedName>
</protein>
<feature type="compositionally biased region" description="Acidic residues" evidence="3">
    <location>
        <begin position="1109"/>
        <end position="1126"/>
    </location>
</feature>
<evidence type="ECO:0000256" key="1">
    <source>
        <dbReference type="ARBA" id="ARBA00022614"/>
    </source>
</evidence>
<feature type="compositionally biased region" description="Polar residues" evidence="3">
    <location>
        <begin position="133"/>
        <end position="147"/>
    </location>
</feature>
<feature type="compositionally biased region" description="Low complexity" evidence="3">
    <location>
        <begin position="504"/>
        <end position="516"/>
    </location>
</feature>
<dbReference type="GO" id="GO:0031028">
    <property type="term" value="P:septation initiation signaling"/>
    <property type="evidence" value="ECO:0007669"/>
    <property type="project" value="TreeGrafter"/>
</dbReference>
<feature type="region of interest" description="Disordered" evidence="3">
    <location>
        <begin position="48"/>
        <end position="75"/>
    </location>
</feature>
<feature type="region of interest" description="Disordered" evidence="3">
    <location>
        <begin position="282"/>
        <end position="301"/>
    </location>
</feature>
<dbReference type="InterPro" id="IPR003591">
    <property type="entry name" value="Leu-rich_rpt_typical-subtyp"/>
</dbReference>
<dbReference type="InterPro" id="IPR032675">
    <property type="entry name" value="LRR_dom_sf"/>
</dbReference>
<reference evidence="4 5" key="1">
    <citation type="submission" date="2018-05" db="EMBL/GenBank/DDBJ databases">
        <title>Genome sequencing and assembly of the regulated plant pathogen Lachnellula willkommii and related sister species for the development of diagnostic species identification markers.</title>
        <authorList>
            <person name="Giroux E."/>
            <person name="Bilodeau G."/>
        </authorList>
    </citation>
    <scope>NUCLEOTIDE SEQUENCE [LARGE SCALE GENOMIC DNA]</scope>
    <source>
        <strain evidence="4 5">CBS 197.66</strain>
    </source>
</reference>
<dbReference type="InterPro" id="IPR052574">
    <property type="entry name" value="CDIRP"/>
</dbReference>
<sequence>MNSLEIGAFCHEKPLLWWGCCYGDLATWIRAAYNALGWISGRAIDTSFRPRQSPTRQQQTIAHAEQGINPPTTSPNIAIAMEQAWLDSLSEDWVSQPRSSGSPAPSLPSLTDNTSESSDARAKSSRIPKFNPQKKTWTATDSPLSERSSNEHNIPLPQRGSKTPSKLRDEMGSARGRHSRTISASTTQSTQCHTIQHKSTSLSPRRVSGEIPEWKRRLLHGDVAYGEQRDLFSPAGIENLFRPPQTQPPLPSKIQTETLGEESIVMPSSPPPYNINRETRESEILSDQGEEMEEQKRGKPRAMKYKLVNDEGSDFSASDLSRSSNFHPRAATAQSGRVYDLSMGASVAQNGVAGRTVSGQSDMRNEELSPIYVSRHNTIDGNIDFSAKIPVAEVKQRLEDIREDSPLQVNETLEDSSRIMLENMTADTDDFAHNGNFINTRRGGRSEEGSFQKRMLSPSSLPAIDESALLPEESMQASTPKQLPNVRKTRTSNEYQVPSGRDLSPTPQTPHSSPSKPNERPHETSSGSPLKIFGTYDTFTKQKLLRRLSQFEGDFDGSEEGFVHSVSGQEQTTPDINEGSVAASSPTKPRQQGQGHSHTSSKVTSFGKGELDKFQFSEEASYDSSRSNSQDEDKENISLPVLDPTTQTRFKFHLEPSPALDEEMVMTRRSRHTTTTNTTKRTINVRKTIRPATREGMEIQREKRLPKSPLKDPTPKRRRTLQNQDISDLEVGDDSAGIDSLRETHQQMQSVIGKRKDARHLDDQQAANPKVLAMRQILRPRTPTPSQRSSQQIERPPLVELDMPTIEKARVLQEQRIAQIQAELDTTDPLRISAALGASQQIRDESRKGSVTTQDFLDEAKKIMAGIRGKARPRSGLTSVEESEAENDRNRIPEGAAEEEFIEDSYQESTQEPFSRPPSRDGKPITRVPVMQEDPVILDHLRKYQEKSDMDDAIASSVRTMAMAKEAVEEAKEIERMTNKTVSRASGEFLRSGNILESEPSNIRISENPELQRKRKHSASSIPTVSEGFKEAEYPSHGSNASSSQSTTRSIPTGSSRGSDSRRVIAPHTVSHLIPEQLAGMVFDREKNIWFKGKSVSAESRGQGIFSADETEDDPFEDIPDLSVDETQERQRIKAVAAGLRQEAQPLSDNKNTPIATPSEPHNSTYQAPASNNPGQSPFNFDPSNLFGLDLGGTAPKTRNKSSFWENKQVHTTGLPVLHEPNKETGRRMDAQTKIIAEPTEEFESEISIHEDRVSETPRRRNVTISFSSPIASIINPVDFNIENNFERSTEEANNSDSSGLMDAHEDSIIIKKRSSSHRETATSTRSSVRKASRGISIGRQTFSGRPVSRIDERDEEYSDEQNDDLHQRSVSVIVTTPARKREVSMVYATPRLLHEIGNISLTPLSDFTIHHEDKSFGLDVSYVAARQRYTLGEGQQRTLSLSIKALVERITEVEPYEPFWEDLKQIELREKRLTTLHKLDEFCGKIEDLDVSHNQISQLNGAPSSVRHLRMTHNCLTNLTAWNHLSNLQYIDISNNEIESLSGLRCLVHLRGLRADNNKITSLDGIGQVDGLLSLRLRGNMLESIDFSGTKLQRLTALDLKNNKIRDVQNIGELSSLSNLNLEDNQISSFSPNGAKLLWNLNYLRLAGNNLTSIDVSPFPCLRLLYLDRNRLGTVSGILKTKHLDSLSMREQQDGAIIDMAFLSQAFEIRKLFLSGNLLAIFDPSAVFLNLQYLELANCGMKSLPANFGQLFPNARVLNLNFNALKDLKPLHGIRRLKRLYLAGNRLASLRKVTNMLSQFSFLSTVDLRNNQLTLGFYPSLLNTALAVRKAVDGGEVLEPFTIGKVDSERDAKYVKCLDLETKMTRRVYEILVLGGCPRLKILDGLDVNKSTMDLRDGTWNTLVQSGVLMLDGNQAALGMSSEGSSTLKEPDEPEPVEEPVREETWPAEDSFA</sequence>
<name>A0A8H8RV21_9HELO</name>
<feature type="compositionally biased region" description="Low complexity" evidence="3">
    <location>
        <begin position="49"/>
        <end position="60"/>
    </location>
</feature>
<dbReference type="EMBL" id="QGMJ01000143">
    <property type="protein sequence ID" value="TVY41285.1"/>
    <property type="molecule type" value="Genomic_DNA"/>
</dbReference>
<dbReference type="GO" id="GO:0061499">
    <property type="term" value="C:outer plaque of mitotic spindle pole body"/>
    <property type="evidence" value="ECO:0007669"/>
    <property type="project" value="TreeGrafter"/>
</dbReference>
<accession>A0A8H8RV21</accession>
<evidence type="ECO:0000256" key="3">
    <source>
        <dbReference type="SAM" id="MobiDB-lite"/>
    </source>
</evidence>
<feature type="region of interest" description="Disordered" evidence="3">
    <location>
        <begin position="1920"/>
        <end position="1954"/>
    </location>
</feature>
<dbReference type="SUPFAM" id="SSF52058">
    <property type="entry name" value="L domain-like"/>
    <property type="match status" value="1"/>
</dbReference>
<feature type="compositionally biased region" description="Polar residues" evidence="3">
    <location>
        <begin position="181"/>
        <end position="203"/>
    </location>
</feature>
<dbReference type="PANTHER" id="PTHR47566:SF1">
    <property type="entry name" value="PROTEIN NUD1"/>
    <property type="match status" value="1"/>
</dbReference>
<evidence type="ECO:0000313" key="5">
    <source>
        <dbReference type="Proteomes" id="UP000462212"/>
    </source>
</evidence>
<gene>
    <name evidence="4" type="primary">cdc11</name>
    <name evidence="4" type="ORF">LSUB1_G002228</name>
</gene>
<dbReference type="Proteomes" id="UP000462212">
    <property type="component" value="Unassembled WGS sequence"/>
</dbReference>
<dbReference type="SMART" id="SM00369">
    <property type="entry name" value="LRR_TYP"/>
    <property type="match status" value="7"/>
</dbReference>